<sequence length="121" mass="13213">MPYFKLDTNVPRSKITPDFLKSTSKLVASTLGKPESYVVVQVNGDQSIIWGGTEEPCGYATLMSIGKLGIEENKKHAAAIYEHLLKHLGIPGDRMYINFVDSAPSTVGYNGSTFHPILGNK</sequence>
<evidence type="ECO:0000256" key="8">
    <source>
        <dbReference type="ARBA" id="ARBA00038932"/>
    </source>
</evidence>
<evidence type="ECO:0000313" key="13">
    <source>
        <dbReference type="EMBL" id="ABM55630.1"/>
    </source>
</evidence>
<dbReference type="GO" id="GO:0005615">
    <property type="term" value="C:extracellular space"/>
    <property type="evidence" value="ECO:0007669"/>
    <property type="project" value="UniProtKB-KW"/>
</dbReference>
<accession>A2I461</accession>
<dbReference type="EC" id="5.3.3.12" evidence="8"/>
<keyword evidence="3" id="KW-0202">Cytokine</keyword>
<comment type="catalytic activity">
    <reaction evidence="6">
        <text>3-phenylpyruvate = enol-phenylpyruvate</text>
        <dbReference type="Rhea" id="RHEA:17097"/>
        <dbReference type="ChEBI" id="CHEBI:16815"/>
        <dbReference type="ChEBI" id="CHEBI:18005"/>
        <dbReference type="EC" id="5.3.2.1"/>
    </reaction>
</comment>
<evidence type="ECO:0000256" key="10">
    <source>
        <dbReference type="ARBA" id="ARBA00041631"/>
    </source>
</evidence>
<organism evidence="13">
    <name type="scientific">Maconellicoccus hirsutus</name>
    <name type="common">Pink hibiscus mealybug</name>
    <dbReference type="NCBI Taxonomy" id="177089"/>
    <lineage>
        <taxon>Eukaryota</taxon>
        <taxon>Metazoa</taxon>
        <taxon>Ecdysozoa</taxon>
        <taxon>Arthropoda</taxon>
        <taxon>Hexapoda</taxon>
        <taxon>Insecta</taxon>
        <taxon>Pterygota</taxon>
        <taxon>Neoptera</taxon>
        <taxon>Paraneoptera</taxon>
        <taxon>Hemiptera</taxon>
        <taxon>Sternorrhyncha</taxon>
        <taxon>Coccoidea</taxon>
        <taxon>Pseudococcidae</taxon>
        <taxon>Maconellicoccus</taxon>
    </lineage>
</organism>
<evidence type="ECO:0000256" key="6">
    <source>
        <dbReference type="ARBA" id="ARBA00036735"/>
    </source>
</evidence>
<dbReference type="GO" id="GO:0050178">
    <property type="term" value="F:phenylpyruvate tautomerase activity"/>
    <property type="evidence" value="ECO:0007669"/>
    <property type="project" value="UniProtKB-EC"/>
</dbReference>
<evidence type="ECO:0000256" key="9">
    <source>
        <dbReference type="ARBA" id="ARBA00039086"/>
    </source>
</evidence>
<dbReference type="EMBL" id="EF070564">
    <property type="protein sequence ID" value="ABM55630.1"/>
    <property type="molecule type" value="mRNA"/>
</dbReference>
<evidence type="ECO:0000256" key="7">
    <source>
        <dbReference type="ARBA" id="ARBA00036823"/>
    </source>
</evidence>
<dbReference type="EC" id="5.3.2.1" evidence="9"/>
<dbReference type="InterPro" id="IPR014347">
    <property type="entry name" value="Tautomerase/MIF_sf"/>
</dbReference>
<evidence type="ECO:0000256" key="1">
    <source>
        <dbReference type="ARBA" id="ARBA00004613"/>
    </source>
</evidence>
<proteinExistence type="evidence at transcript level"/>
<keyword evidence="4" id="KW-0964">Secreted</keyword>
<comment type="similarity">
    <text evidence="2">Belongs to the MIF family.</text>
</comment>
<dbReference type="AlphaFoldDB" id="A2I461"/>
<evidence type="ECO:0000256" key="11">
    <source>
        <dbReference type="ARBA" id="ARBA00041912"/>
    </source>
</evidence>
<protein>
    <recommendedName>
        <fullName evidence="12">L-dopachrome isomerase</fullName>
        <ecNumber evidence="9">5.3.2.1</ecNumber>
        <ecNumber evidence="8">5.3.3.12</ecNumber>
    </recommendedName>
    <alternativeName>
        <fullName evidence="10">L-dopachrome tautomerase</fullName>
    </alternativeName>
    <alternativeName>
        <fullName evidence="11">Phenylpyruvate tautomerase</fullName>
    </alternativeName>
</protein>
<dbReference type="PANTHER" id="PTHR11954:SF6">
    <property type="entry name" value="MACROPHAGE MIGRATION INHIBITORY FACTOR"/>
    <property type="match status" value="1"/>
</dbReference>
<dbReference type="GO" id="GO:0005125">
    <property type="term" value="F:cytokine activity"/>
    <property type="evidence" value="ECO:0007669"/>
    <property type="project" value="UniProtKB-KW"/>
</dbReference>
<dbReference type="SUPFAM" id="SSF55331">
    <property type="entry name" value="Tautomerase/MIF"/>
    <property type="match status" value="1"/>
</dbReference>
<evidence type="ECO:0000256" key="12">
    <source>
        <dbReference type="ARBA" id="ARBA00042730"/>
    </source>
</evidence>
<evidence type="ECO:0000256" key="2">
    <source>
        <dbReference type="ARBA" id="ARBA00005851"/>
    </source>
</evidence>
<dbReference type="Gene3D" id="3.30.429.10">
    <property type="entry name" value="Macrophage Migration Inhibitory Factor"/>
    <property type="match status" value="1"/>
</dbReference>
<dbReference type="InterPro" id="IPR001398">
    <property type="entry name" value="Macrophage_inhib_fac"/>
</dbReference>
<dbReference type="GO" id="GO:0004167">
    <property type="term" value="F:dopachrome isomerase activity"/>
    <property type="evidence" value="ECO:0007669"/>
    <property type="project" value="UniProtKB-EC"/>
</dbReference>
<dbReference type="Pfam" id="PF01187">
    <property type="entry name" value="MIF"/>
    <property type="match status" value="1"/>
</dbReference>
<reference evidence="13" key="1">
    <citation type="submission" date="2006-10" db="EMBL/GenBank/DDBJ databases">
        <title>Expressed genes of the pink hibiscus mealybug, Maconellicoccus hirsutus.</title>
        <authorList>
            <person name="Hunter W.B."/>
            <person name="Hunnicutt L.E."/>
        </authorList>
    </citation>
    <scope>NUCLEOTIDE SEQUENCE</scope>
</reference>
<keyword evidence="5" id="KW-0413">Isomerase</keyword>
<name>A2I461_MACHI</name>
<comment type="subcellular location">
    <subcellularLocation>
        <location evidence="1">Secreted</location>
    </subcellularLocation>
</comment>
<dbReference type="PANTHER" id="PTHR11954">
    <property type="entry name" value="D-DOPACHROME DECARBOXYLASE"/>
    <property type="match status" value="1"/>
</dbReference>
<comment type="catalytic activity">
    <reaction evidence="7">
        <text>L-dopachrome = 5,6-dihydroxyindole-2-carboxylate</text>
        <dbReference type="Rhea" id="RHEA:13041"/>
        <dbReference type="ChEBI" id="CHEBI:16875"/>
        <dbReference type="ChEBI" id="CHEBI:57509"/>
        <dbReference type="EC" id="5.3.3.12"/>
    </reaction>
</comment>
<evidence type="ECO:0000256" key="3">
    <source>
        <dbReference type="ARBA" id="ARBA00022514"/>
    </source>
</evidence>
<evidence type="ECO:0000256" key="4">
    <source>
        <dbReference type="ARBA" id="ARBA00022525"/>
    </source>
</evidence>
<evidence type="ECO:0000256" key="5">
    <source>
        <dbReference type="ARBA" id="ARBA00023235"/>
    </source>
</evidence>